<organism evidence="10 11">
    <name type="scientific">Novosphingobium subterraneum</name>
    <dbReference type="NCBI Taxonomy" id="48936"/>
    <lineage>
        <taxon>Bacteria</taxon>
        <taxon>Pseudomonadati</taxon>
        <taxon>Pseudomonadota</taxon>
        <taxon>Alphaproteobacteria</taxon>
        <taxon>Sphingomonadales</taxon>
        <taxon>Sphingomonadaceae</taxon>
        <taxon>Novosphingobium</taxon>
    </lineage>
</organism>
<keyword evidence="6 10" id="KW-0418">Kinase</keyword>
<gene>
    <name evidence="10" type="ORF">NJ75_04035</name>
</gene>
<dbReference type="EMBL" id="JRVC01000026">
    <property type="protein sequence ID" value="KHS42720.1"/>
    <property type="molecule type" value="Genomic_DNA"/>
</dbReference>
<dbReference type="PANTHER" id="PTHR41523">
    <property type="entry name" value="TWO-COMPONENT SYSTEM SENSOR PROTEIN"/>
    <property type="match status" value="1"/>
</dbReference>
<comment type="caution">
    <text evidence="10">The sequence shown here is derived from an EMBL/GenBank/DDBJ whole genome shotgun (WGS) entry which is preliminary data.</text>
</comment>
<dbReference type="GO" id="GO:0005524">
    <property type="term" value="F:ATP binding"/>
    <property type="evidence" value="ECO:0007669"/>
    <property type="project" value="UniProtKB-KW"/>
</dbReference>
<comment type="catalytic activity">
    <reaction evidence="1">
        <text>ATP + protein L-histidine = ADP + protein N-phospho-L-histidine.</text>
        <dbReference type="EC" id="2.7.13.3"/>
    </reaction>
</comment>
<dbReference type="Pfam" id="PF07536">
    <property type="entry name" value="HWE_HK"/>
    <property type="match status" value="1"/>
</dbReference>
<dbReference type="Proteomes" id="UP000031338">
    <property type="component" value="Unassembled WGS sequence"/>
</dbReference>
<keyword evidence="8" id="KW-0472">Membrane</keyword>
<dbReference type="Gene3D" id="3.30.565.10">
    <property type="entry name" value="Histidine kinase-like ATPase, C-terminal domain"/>
    <property type="match status" value="1"/>
</dbReference>
<dbReference type="SMART" id="SM00911">
    <property type="entry name" value="HWE_HK"/>
    <property type="match status" value="1"/>
</dbReference>
<keyword evidence="7" id="KW-0067">ATP-binding</keyword>
<evidence type="ECO:0000256" key="4">
    <source>
        <dbReference type="ARBA" id="ARBA00022679"/>
    </source>
</evidence>
<dbReference type="GO" id="GO:0004673">
    <property type="term" value="F:protein histidine kinase activity"/>
    <property type="evidence" value="ECO:0007669"/>
    <property type="project" value="UniProtKB-EC"/>
</dbReference>
<name>A0A0B8Z8Z5_9SPHN</name>
<evidence type="ECO:0000256" key="2">
    <source>
        <dbReference type="ARBA" id="ARBA00012438"/>
    </source>
</evidence>
<dbReference type="PATRIC" id="fig|48936.3.peg.4065"/>
<evidence type="ECO:0000256" key="8">
    <source>
        <dbReference type="SAM" id="Phobius"/>
    </source>
</evidence>
<evidence type="ECO:0000259" key="9">
    <source>
        <dbReference type="SMART" id="SM00911"/>
    </source>
</evidence>
<dbReference type="RefSeq" id="WP_169804134.1">
    <property type="nucleotide sequence ID" value="NZ_JBNNWK010000016.1"/>
</dbReference>
<feature type="domain" description="Signal transduction histidine kinase HWE region" evidence="9">
    <location>
        <begin position="137"/>
        <end position="217"/>
    </location>
</feature>
<dbReference type="InterPro" id="IPR011102">
    <property type="entry name" value="Sig_transdc_His_kinase_HWE"/>
</dbReference>
<keyword evidence="8" id="KW-0812">Transmembrane</keyword>
<evidence type="ECO:0000256" key="1">
    <source>
        <dbReference type="ARBA" id="ARBA00000085"/>
    </source>
</evidence>
<evidence type="ECO:0000256" key="7">
    <source>
        <dbReference type="ARBA" id="ARBA00022840"/>
    </source>
</evidence>
<dbReference type="EC" id="2.7.13.3" evidence="2"/>
<evidence type="ECO:0000256" key="3">
    <source>
        <dbReference type="ARBA" id="ARBA00022553"/>
    </source>
</evidence>
<evidence type="ECO:0000313" key="10">
    <source>
        <dbReference type="EMBL" id="KHS42720.1"/>
    </source>
</evidence>
<proteinExistence type="predicted"/>
<accession>A0A0B8Z8Z5</accession>
<dbReference type="STRING" id="48936.NJ75_04035"/>
<reference evidence="10 11" key="1">
    <citation type="submission" date="2014-10" db="EMBL/GenBank/DDBJ databases">
        <title>Draft genome sequence of Novosphingobium subterraneum DSM 12447.</title>
        <authorList>
            <person name="Gan H.M."/>
            <person name="Gan H.Y."/>
            <person name="Savka M.A."/>
        </authorList>
    </citation>
    <scope>NUCLEOTIDE SEQUENCE [LARGE SCALE GENOMIC DNA]</scope>
    <source>
        <strain evidence="10 11">DSM 12447</strain>
    </source>
</reference>
<keyword evidence="8" id="KW-1133">Transmembrane helix</keyword>
<dbReference type="AlphaFoldDB" id="A0A0B8Z8Z5"/>
<protein>
    <recommendedName>
        <fullName evidence="2">histidine kinase</fullName>
        <ecNumber evidence="2">2.7.13.3</ecNumber>
    </recommendedName>
</protein>
<dbReference type="PANTHER" id="PTHR41523:SF7">
    <property type="entry name" value="HISTIDINE KINASE"/>
    <property type="match status" value="1"/>
</dbReference>
<keyword evidence="5" id="KW-0547">Nucleotide-binding</keyword>
<feature type="transmembrane region" description="Helical" evidence="8">
    <location>
        <begin position="96"/>
        <end position="114"/>
    </location>
</feature>
<keyword evidence="3" id="KW-0597">Phosphoprotein</keyword>
<feature type="transmembrane region" description="Helical" evidence="8">
    <location>
        <begin position="72"/>
        <end position="90"/>
    </location>
</feature>
<keyword evidence="4 10" id="KW-0808">Transferase</keyword>
<keyword evidence="11" id="KW-1185">Reference proteome</keyword>
<evidence type="ECO:0000256" key="5">
    <source>
        <dbReference type="ARBA" id="ARBA00022741"/>
    </source>
</evidence>
<sequence>MIRFGVLTRILLARPVPWWGTVLYVNAAIAIPTILRIAVDPLLQGRLPYVAYFPFVMLVSVFLGWKPGLITMLGSAVVANLLFSIARMPIWSNAEILVGALLFVSSASLIVWTGQTLRRIVRELDEAGAREAFLARELGHRAKNYLTMIEALARQSQQAGRTSEQFFDALVPRIQTLARAQDLLTRTGWSQCDLDSLVREALEPFADHDGLTVNGPEVQVMGNACLPLVMALHELATNAAKYGSLSVPQGRLCVEWATGPDGACTFDWTETNGPVVIPPTRTGLGTRLLKRQPAFREVTMDFRPEGLHCAITLDAAMVVSRQQ</sequence>
<dbReference type="InterPro" id="IPR036890">
    <property type="entry name" value="HATPase_C_sf"/>
</dbReference>
<evidence type="ECO:0000313" key="11">
    <source>
        <dbReference type="Proteomes" id="UP000031338"/>
    </source>
</evidence>
<evidence type="ECO:0000256" key="6">
    <source>
        <dbReference type="ARBA" id="ARBA00022777"/>
    </source>
</evidence>
<feature type="transmembrane region" description="Helical" evidence="8">
    <location>
        <begin position="16"/>
        <end position="35"/>
    </location>
</feature>